<protein>
    <submittedName>
        <fullName evidence="1">Coenzyme PQQ synthesis protein D (PqqD)</fullName>
    </submittedName>
</protein>
<keyword evidence="2" id="KW-1185">Reference proteome</keyword>
<dbReference type="Pfam" id="PF11397">
    <property type="entry name" value="GlcNAc"/>
    <property type="match status" value="2"/>
</dbReference>
<organism evidence="1 2">
    <name type="scientific">Methylomagnum ishizawai</name>
    <dbReference type="NCBI Taxonomy" id="1760988"/>
    <lineage>
        <taxon>Bacteria</taxon>
        <taxon>Pseudomonadati</taxon>
        <taxon>Pseudomonadota</taxon>
        <taxon>Gammaproteobacteria</taxon>
        <taxon>Methylococcales</taxon>
        <taxon>Methylococcaceae</taxon>
        <taxon>Methylomagnum</taxon>
    </lineage>
</organism>
<dbReference type="Gene3D" id="3.40.50.300">
    <property type="entry name" value="P-loop containing nucleotide triphosphate hydrolases"/>
    <property type="match status" value="1"/>
</dbReference>
<dbReference type="RefSeq" id="WP_085215520.1">
    <property type="nucleotide sequence ID" value="NZ_FXAM01000001.1"/>
</dbReference>
<accession>A0A1Y6D201</accession>
<dbReference type="Proteomes" id="UP000192923">
    <property type="component" value="Unassembled WGS sequence"/>
</dbReference>
<dbReference type="AlphaFoldDB" id="A0A1Y6D201"/>
<proteinExistence type="predicted"/>
<dbReference type="InterPro" id="IPR027417">
    <property type="entry name" value="P-loop_NTPase"/>
</dbReference>
<sequence>MSYPHLFVNITSYRDRECQWTVRDLFLKAKHPERIFVGICWQTIPELDADCFSIESNPSQVRTVHFHVDEAEGLGWARQQAQSLWRGEPYCLQIDSHMRFVQDWDQAMVDMLAACDSDEPVLTGYPPGYIPPDRLIERERATVQYIKGFMPNGLLELSCAEPPPDVVVERPMPTAACAGGFIFGPSRILWDVPADPEIYFNGEEQNLAVRLWTAGFDLFSPSRTLIYHYYGRKESARHWNDAAAWSERHRHTLRRMRALCHPAASTPGEVAALGRYGLGSRRSLADYQAFSGVDFAGRTIADYARVFPFVRRAADNPSATLPAEDLMPVAHTHFFVLGDDGLLFYERAGEFYQLNDSAAFVWCARQEGYSWSRIADEQAAARQVPPETAIREIADLAAHWLGQGLLRRAGENPAPVPGSRRRGPCFDGDHFDFVSHTYELLGLRMRVRYGDRELEQRIHPVLAHLRVEATGSAMETYTVARILDHVYLFHGEKMLHCGENPAALAPPLKFQLFDRAIGRQDFRVQIHAGAVECHACLVLLPGQAGNGKTMLTARLVAAGGTYFSDEVVLFERGRRAIRPLPTSLCVKSKGLALLEPYFPGLAELPVHIREDGLEVRYLPPPPASLPPPGHSAEARLLVFRRYVAGAPQSLRKLSSAEAFGLLMQNCVAIPQPLELLDAMALVGLIKRLDCYELTGSDLDQEAETVLNLCRDIGGGAAVAESPGTIAPAPFL</sequence>
<dbReference type="STRING" id="1760988.SAMN02949497_4063"/>
<dbReference type="InterPro" id="IPR008792">
    <property type="entry name" value="PQQD"/>
</dbReference>
<dbReference type="OrthoDB" id="8738370at2"/>
<dbReference type="SUPFAM" id="SSF53448">
    <property type="entry name" value="Nucleotide-diphospho-sugar transferases"/>
    <property type="match status" value="1"/>
</dbReference>
<evidence type="ECO:0000313" key="1">
    <source>
        <dbReference type="EMBL" id="SMF96657.1"/>
    </source>
</evidence>
<dbReference type="SUPFAM" id="SSF53795">
    <property type="entry name" value="PEP carboxykinase-like"/>
    <property type="match status" value="1"/>
</dbReference>
<dbReference type="EMBL" id="FXAM01000001">
    <property type="protein sequence ID" value="SMF96657.1"/>
    <property type="molecule type" value="Genomic_DNA"/>
</dbReference>
<evidence type="ECO:0000313" key="2">
    <source>
        <dbReference type="Proteomes" id="UP000192923"/>
    </source>
</evidence>
<dbReference type="PANTHER" id="PTHR34496">
    <property type="entry name" value="GLCNAC TRANSFERASE-RELATED"/>
    <property type="match status" value="1"/>
</dbReference>
<gene>
    <name evidence="1" type="ORF">SAMN02949497_4063</name>
</gene>
<reference evidence="1 2" key="1">
    <citation type="submission" date="2016-12" db="EMBL/GenBank/DDBJ databases">
        <authorList>
            <person name="Song W.-J."/>
            <person name="Kurnit D.M."/>
        </authorList>
    </citation>
    <scope>NUCLEOTIDE SEQUENCE [LARGE SCALE GENOMIC DNA]</scope>
    <source>
        <strain evidence="1 2">175</strain>
    </source>
</reference>
<dbReference type="Gene3D" id="3.90.550.10">
    <property type="entry name" value="Spore Coat Polysaccharide Biosynthesis Protein SpsA, Chain A"/>
    <property type="match status" value="1"/>
</dbReference>
<dbReference type="InterPro" id="IPR029044">
    <property type="entry name" value="Nucleotide-diphossugar_trans"/>
</dbReference>
<dbReference type="PANTHER" id="PTHR34496:SF10">
    <property type="entry name" value="GLCNAC TRANSFERASE"/>
    <property type="match status" value="1"/>
</dbReference>
<name>A0A1Y6D201_9GAMM</name>
<dbReference type="Pfam" id="PF05402">
    <property type="entry name" value="PqqD"/>
    <property type="match status" value="1"/>
</dbReference>
<dbReference type="InterPro" id="IPR021067">
    <property type="entry name" value="Glycosyltransferase"/>
</dbReference>